<dbReference type="InterPro" id="IPR017441">
    <property type="entry name" value="Protein_kinase_ATP_BS"/>
</dbReference>
<evidence type="ECO:0000259" key="11">
    <source>
        <dbReference type="PROSITE" id="PS50011"/>
    </source>
</evidence>
<evidence type="ECO:0000256" key="7">
    <source>
        <dbReference type="ARBA" id="ARBA00047899"/>
    </source>
</evidence>
<dbReference type="OrthoDB" id="2649at2759"/>
<dbReference type="FunFam" id="1.10.510.10:FF:000275">
    <property type="entry name" value="SRSF protein kinase 2 isoform X3"/>
    <property type="match status" value="1"/>
</dbReference>
<keyword evidence="5 12" id="KW-0418">Kinase</keyword>
<comment type="caution">
    <text evidence="12">The sequence shown here is derived from an EMBL/GenBank/DDBJ whole genome shotgun (WGS) entry which is preliminary data.</text>
</comment>
<dbReference type="GO" id="GO:0000245">
    <property type="term" value="P:spliceosomal complex assembly"/>
    <property type="evidence" value="ECO:0007669"/>
    <property type="project" value="TreeGrafter"/>
</dbReference>
<dbReference type="SUPFAM" id="SSF56112">
    <property type="entry name" value="Protein kinase-like (PK-like)"/>
    <property type="match status" value="1"/>
</dbReference>
<evidence type="ECO:0000313" key="12">
    <source>
        <dbReference type="EMBL" id="KAF9498077.1"/>
    </source>
</evidence>
<dbReference type="Gene3D" id="1.10.510.10">
    <property type="entry name" value="Transferase(Phosphotransferase) domain 1"/>
    <property type="match status" value="2"/>
</dbReference>
<dbReference type="SMART" id="SM00220">
    <property type="entry name" value="S_TKc"/>
    <property type="match status" value="1"/>
</dbReference>
<evidence type="ECO:0000256" key="5">
    <source>
        <dbReference type="ARBA" id="ARBA00022777"/>
    </source>
</evidence>
<dbReference type="Proteomes" id="UP000807025">
    <property type="component" value="Unassembled WGS sequence"/>
</dbReference>
<sequence length="890" mass="95556">MAPKPPCAKYQYVVTTAGPKILPVDEPACKDEESPADYNAGGYLPVKVNDSFKQGRYRVVRKLGWGHFSTVWLVKDADSERHSALKVVKSAGRYAETARDEIKLLSRVESFSPDHPGRPHVVSFLDSFTHTTPEASHICIVFEPLGENLLALIERHKKKGVPRALVRVIAKQVLLGLQYLHDECDLVHTDIKPENILISIPDVESHIHHELSQSPLPTSRRVGVPLPTKFRHGVSISQNQQRPRRQVQIFNSQPLASPVRSAGKSGNGSLSNGGSGTNSVSGSYVAQMQISRLGSRGVIGFASGTVASLSSSAPKGLGAMSNSSRPKPPVSGDANPSSPSTSSSSSSISSTLVSTAPGLSSVASTPATSLPQSLGSALISFASIGKPSPSKERLSSLSEGSPNVTQEKAGSPGVHQRIDKHESESGLSSSWKDRLASSLGKSLSWRDRLPIPLSSSPKSVSNISPAGSKVKNGRSHLEDLQHASSGLTVASAWKDPGTAALAPALVVSASVRADGEEAGNFFHMTSASSTTGSSERTYTSGAHVVSTSSSATVTGARPSPSGTPYPPEGAQHHKVQSPKLNGESSSQTPNQPASLLTQTAPRPTAPVSVPLALRHKPYTRPSPNHRFSHLSAHLLDKPSPNHNSYANSVIRPDPQSFRSMSPASLTPTPMTPALQAPPPTPAASSLDLPQTSPLSAPLPPIDTNVTSLPPVHPVWIKIADLGNATPSQKHFTEDIQTRQYRAPEAILGRKDWGTRVDIWSVACVIFELLTAEYLFDPQGQGEMFTKDDDHMAQIIELMGDFSVDAKMGGKYSRELFDATGALRYIRTLKPWPLKRVMMEKYLYTDADATVLCDFLEPMLAPDMKDRKDAKDMLDHPWMQACAEDEPVDQW</sequence>
<feature type="binding site" evidence="9">
    <location>
        <position position="86"/>
    </location>
    <ligand>
        <name>ATP</name>
        <dbReference type="ChEBI" id="CHEBI:30616"/>
    </ligand>
</feature>
<feature type="compositionally biased region" description="Polar residues" evidence="10">
    <location>
        <begin position="395"/>
        <end position="408"/>
    </location>
</feature>
<dbReference type="EC" id="2.7.11.1" evidence="1"/>
<feature type="domain" description="Protein kinase" evidence="11">
    <location>
        <begin position="57"/>
        <end position="878"/>
    </location>
</feature>
<dbReference type="AlphaFoldDB" id="A0A9P6A306"/>
<accession>A0A9P6A306</accession>
<comment type="catalytic activity">
    <reaction evidence="8">
        <text>L-seryl-[protein] + ATP = O-phospho-L-seryl-[protein] + ADP + H(+)</text>
        <dbReference type="Rhea" id="RHEA:17989"/>
        <dbReference type="Rhea" id="RHEA-COMP:9863"/>
        <dbReference type="Rhea" id="RHEA-COMP:11604"/>
        <dbReference type="ChEBI" id="CHEBI:15378"/>
        <dbReference type="ChEBI" id="CHEBI:29999"/>
        <dbReference type="ChEBI" id="CHEBI:30616"/>
        <dbReference type="ChEBI" id="CHEBI:83421"/>
        <dbReference type="ChEBI" id="CHEBI:456216"/>
        <dbReference type="EC" id="2.7.11.1"/>
    </reaction>
</comment>
<feature type="compositionally biased region" description="Low complexity" evidence="10">
    <location>
        <begin position="261"/>
        <end position="270"/>
    </location>
</feature>
<comment type="catalytic activity">
    <reaction evidence="7">
        <text>L-threonyl-[protein] + ATP = O-phospho-L-threonyl-[protein] + ADP + H(+)</text>
        <dbReference type="Rhea" id="RHEA:46608"/>
        <dbReference type="Rhea" id="RHEA-COMP:11060"/>
        <dbReference type="Rhea" id="RHEA-COMP:11605"/>
        <dbReference type="ChEBI" id="CHEBI:15378"/>
        <dbReference type="ChEBI" id="CHEBI:30013"/>
        <dbReference type="ChEBI" id="CHEBI:30616"/>
        <dbReference type="ChEBI" id="CHEBI:61977"/>
        <dbReference type="ChEBI" id="CHEBI:456216"/>
        <dbReference type="EC" id="2.7.11.1"/>
    </reaction>
</comment>
<dbReference type="InterPro" id="IPR000719">
    <property type="entry name" value="Prot_kinase_dom"/>
</dbReference>
<dbReference type="EMBL" id="MU154539">
    <property type="protein sequence ID" value="KAF9498077.1"/>
    <property type="molecule type" value="Genomic_DNA"/>
</dbReference>
<evidence type="ECO:0000256" key="2">
    <source>
        <dbReference type="ARBA" id="ARBA00022527"/>
    </source>
</evidence>
<feature type="region of interest" description="Disordered" evidence="10">
    <location>
        <begin position="524"/>
        <end position="605"/>
    </location>
</feature>
<dbReference type="GO" id="GO:0005634">
    <property type="term" value="C:nucleus"/>
    <property type="evidence" value="ECO:0007669"/>
    <property type="project" value="TreeGrafter"/>
</dbReference>
<organism evidence="12 13">
    <name type="scientific">Pleurotus eryngii</name>
    <name type="common">Boletus of the steppes</name>
    <dbReference type="NCBI Taxonomy" id="5323"/>
    <lineage>
        <taxon>Eukaryota</taxon>
        <taxon>Fungi</taxon>
        <taxon>Dikarya</taxon>
        <taxon>Basidiomycota</taxon>
        <taxon>Agaricomycotina</taxon>
        <taxon>Agaricomycetes</taxon>
        <taxon>Agaricomycetidae</taxon>
        <taxon>Agaricales</taxon>
        <taxon>Pleurotineae</taxon>
        <taxon>Pleurotaceae</taxon>
        <taxon>Pleurotus</taxon>
    </lineage>
</organism>
<dbReference type="PANTHER" id="PTHR47634">
    <property type="entry name" value="PROTEIN KINASE DOMAIN-CONTAINING PROTEIN-RELATED"/>
    <property type="match status" value="1"/>
</dbReference>
<dbReference type="GO" id="GO:0050684">
    <property type="term" value="P:regulation of mRNA processing"/>
    <property type="evidence" value="ECO:0007669"/>
    <property type="project" value="TreeGrafter"/>
</dbReference>
<evidence type="ECO:0000256" key="4">
    <source>
        <dbReference type="ARBA" id="ARBA00022741"/>
    </source>
</evidence>
<keyword evidence="13" id="KW-1185">Reference proteome</keyword>
<keyword evidence="6 9" id="KW-0067">ATP-binding</keyword>
<proteinExistence type="predicted"/>
<evidence type="ECO:0000256" key="1">
    <source>
        <dbReference type="ARBA" id="ARBA00012513"/>
    </source>
</evidence>
<evidence type="ECO:0000256" key="8">
    <source>
        <dbReference type="ARBA" id="ARBA00048679"/>
    </source>
</evidence>
<dbReference type="PROSITE" id="PS50011">
    <property type="entry name" value="PROTEIN_KINASE_DOM"/>
    <property type="match status" value="1"/>
</dbReference>
<gene>
    <name evidence="12" type="ORF">BDN71DRAFT_1443780</name>
</gene>
<evidence type="ECO:0000256" key="3">
    <source>
        <dbReference type="ARBA" id="ARBA00022679"/>
    </source>
</evidence>
<keyword evidence="3" id="KW-0808">Transferase</keyword>
<dbReference type="GO" id="GO:0004674">
    <property type="term" value="F:protein serine/threonine kinase activity"/>
    <property type="evidence" value="ECO:0007669"/>
    <property type="project" value="UniProtKB-KW"/>
</dbReference>
<feature type="compositionally biased region" description="Polar residues" evidence="10">
    <location>
        <begin position="578"/>
        <end position="601"/>
    </location>
</feature>
<dbReference type="InterPro" id="IPR011009">
    <property type="entry name" value="Kinase-like_dom_sf"/>
</dbReference>
<evidence type="ECO:0000256" key="10">
    <source>
        <dbReference type="SAM" id="MobiDB-lite"/>
    </source>
</evidence>
<feature type="compositionally biased region" description="Low complexity" evidence="10">
    <location>
        <begin position="337"/>
        <end position="351"/>
    </location>
</feature>
<dbReference type="GO" id="GO:0005524">
    <property type="term" value="F:ATP binding"/>
    <property type="evidence" value="ECO:0007669"/>
    <property type="project" value="UniProtKB-UniRule"/>
</dbReference>
<evidence type="ECO:0000256" key="9">
    <source>
        <dbReference type="PROSITE-ProRule" id="PRU10141"/>
    </source>
</evidence>
<dbReference type="PROSITE" id="PS00107">
    <property type="entry name" value="PROTEIN_KINASE_ATP"/>
    <property type="match status" value="1"/>
</dbReference>
<evidence type="ECO:0000256" key="6">
    <source>
        <dbReference type="ARBA" id="ARBA00022840"/>
    </source>
</evidence>
<feature type="region of interest" description="Disordered" evidence="10">
    <location>
        <begin position="454"/>
        <end position="475"/>
    </location>
</feature>
<name>A0A9P6A306_PLEER</name>
<feature type="compositionally biased region" description="Polar residues" evidence="10">
    <location>
        <begin position="524"/>
        <end position="538"/>
    </location>
</feature>
<dbReference type="Gene3D" id="3.30.200.20">
    <property type="entry name" value="Phosphorylase Kinase, domain 1"/>
    <property type="match status" value="1"/>
</dbReference>
<dbReference type="GO" id="GO:0005737">
    <property type="term" value="C:cytoplasm"/>
    <property type="evidence" value="ECO:0007669"/>
    <property type="project" value="TreeGrafter"/>
</dbReference>
<feature type="region of interest" description="Disordered" evidence="10">
    <location>
        <begin position="385"/>
        <end position="431"/>
    </location>
</feature>
<feature type="compositionally biased region" description="Low complexity" evidence="10">
    <location>
        <begin position="665"/>
        <end position="674"/>
    </location>
</feature>
<feature type="region of interest" description="Disordered" evidence="10">
    <location>
        <begin position="310"/>
        <end position="351"/>
    </location>
</feature>
<dbReference type="InterPro" id="IPR051334">
    <property type="entry name" value="SRPK"/>
</dbReference>
<dbReference type="PANTHER" id="PTHR47634:SF9">
    <property type="entry name" value="PROTEIN KINASE DOMAIN-CONTAINING PROTEIN-RELATED"/>
    <property type="match status" value="1"/>
</dbReference>
<evidence type="ECO:0000313" key="13">
    <source>
        <dbReference type="Proteomes" id="UP000807025"/>
    </source>
</evidence>
<dbReference type="InterPro" id="IPR008271">
    <property type="entry name" value="Ser/Thr_kinase_AS"/>
</dbReference>
<dbReference type="PROSITE" id="PS00108">
    <property type="entry name" value="PROTEIN_KINASE_ST"/>
    <property type="match status" value="1"/>
</dbReference>
<dbReference type="Pfam" id="PF00069">
    <property type="entry name" value="Pkinase"/>
    <property type="match status" value="2"/>
</dbReference>
<protein>
    <recommendedName>
        <fullName evidence="1">non-specific serine/threonine protein kinase</fullName>
        <ecNumber evidence="1">2.7.11.1</ecNumber>
    </recommendedName>
</protein>
<keyword evidence="4 9" id="KW-0547">Nucleotide-binding</keyword>
<feature type="compositionally biased region" description="Low complexity" evidence="10">
    <location>
        <begin position="539"/>
        <end position="556"/>
    </location>
</feature>
<feature type="compositionally biased region" description="Low complexity" evidence="10">
    <location>
        <begin position="454"/>
        <end position="465"/>
    </location>
</feature>
<reference evidence="12" key="1">
    <citation type="submission" date="2020-11" db="EMBL/GenBank/DDBJ databases">
        <authorList>
            <consortium name="DOE Joint Genome Institute"/>
            <person name="Ahrendt S."/>
            <person name="Riley R."/>
            <person name="Andreopoulos W."/>
            <person name="Labutti K."/>
            <person name="Pangilinan J."/>
            <person name="Ruiz-Duenas F.J."/>
            <person name="Barrasa J.M."/>
            <person name="Sanchez-Garcia M."/>
            <person name="Camarero S."/>
            <person name="Miyauchi S."/>
            <person name="Serrano A."/>
            <person name="Linde D."/>
            <person name="Babiker R."/>
            <person name="Drula E."/>
            <person name="Ayuso-Fernandez I."/>
            <person name="Pacheco R."/>
            <person name="Padilla G."/>
            <person name="Ferreira P."/>
            <person name="Barriuso J."/>
            <person name="Kellner H."/>
            <person name="Castanera R."/>
            <person name="Alfaro M."/>
            <person name="Ramirez L."/>
            <person name="Pisabarro A.G."/>
            <person name="Kuo A."/>
            <person name="Tritt A."/>
            <person name="Lipzen A."/>
            <person name="He G."/>
            <person name="Yan M."/>
            <person name="Ng V."/>
            <person name="Cullen D."/>
            <person name="Martin F."/>
            <person name="Rosso M.-N."/>
            <person name="Henrissat B."/>
            <person name="Hibbett D."/>
            <person name="Martinez A.T."/>
            <person name="Grigoriev I.V."/>
        </authorList>
    </citation>
    <scope>NUCLEOTIDE SEQUENCE</scope>
    <source>
        <strain evidence="12">ATCC 90797</strain>
    </source>
</reference>
<feature type="region of interest" description="Disordered" evidence="10">
    <location>
        <begin position="251"/>
        <end position="280"/>
    </location>
</feature>
<feature type="region of interest" description="Disordered" evidence="10">
    <location>
        <begin position="643"/>
        <end position="695"/>
    </location>
</feature>
<keyword evidence="2" id="KW-0723">Serine/threonine-protein kinase</keyword>